<dbReference type="STRING" id="1420916.AU14_11980"/>
<feature type="binding site" evidence="9">
    <location>
        <position position="169"/>
    </location>
    <ligand>
        <name>2-[(2R,5Z)-2-carboxy-4-methylthiazol-5(2H)-ylidene]ethyl phosphate</name>
        <dbReference type="ChEBI" id="CHEBI:62899"/>
    </ligand>
</feature>
<dbReference type="RefSeq" id="WP_201773474.1">
    <property type="nucleotide sequence ID" value="NZ_CP007151.1"/>
</dbReference>
<dbReference type="Proteomes" id="UP000061489">
    <property type="component" value="Chromosome"/>
</dbReference>
<feature type="binding site" evidence="9">
    <location>
        <position position="74"/>
    </location>
    <ligand>
        <name>4-amino-2-methyl-5-(diphosphooxymethyl)pyrimidine</name>
        <dbReference type="ChEBI" id="CHEBI:57841"/>
    </ligand>
</feature>
<evidence type="ECO:0000256" key="11">
    <source>
        <dbReference type="RuleBase" id="RU004253"/>
    </source>
</evidence>
<comment type="function">
    <text evidence="9">Condenses 4-methyl-5-(beta-hydroxyethyl)thiazole monophosphate (THZ-P) and 2-methyl-4-amino-5-hydroxymethyl pyrimidine pyrophosphate (HMP-PP) to form thiamine monophosphate (TMP).</text>
</comment>
<dbReference type="GO" id="GO:0009229">
    <property type="term" value="P:thiamine diphosphate biosynthetic process"/>
    <property type="evidence" value="ECO:0007669"/>
    <property type="project" value="UniProtKB-UniRule"/>
</dbReference>
<evidence type="ECO:0000256" key="1">
    <source>
        <dbReference type="ARBA" id="ARBA00005165"/>
    </source>
</evidence>
<feature type="binding site" evidence="9">
    <location>
        <begin position="42"/>
        <end position="46"/>
    </location>
    <ligand>
        <name>4-amino-2-methyl-5-(diphosphooxymethyl)pyrimidine</name>
        <dbReference type="ChEBI" id="CHEBI:57841"/>
    </ligand>
</feature>
<comment type="catalytic activity">
    <reaction evidence="7 9 10">
        <text>2-(2-carboxy-4-methylthiazol-5-yl)ethyl phosphate + 4-amino-2-methyl-5-(diphosphooxymethyl)pyrimidine + 2 H(+) = thiamine phosphate + CO2 + diphosphate</text>
        <dbReference type="Rhea" id="RHEA:47848"/>
        <dbReference type="ChEBI" id="CHEBI:15378"/>
        <dbReference type="ChEBI" id="CHEBI:16526"/>
        <dbReference type="ChEBI" id="CHEBI:33019"/>
        <dbReference type="ChEBI" id="CHEBI:37575"/>
        <dbReference type="ChEBI" id="CHEBI:57841"/>
        <dbReference type="ChEBI" id="CHEBI:62890"/>
        <dbReference type="EC" id="2.5.1.3"/>
    </reaction>
</comment>
<protein>
    <recommendedName>
        <fullName evidence="9">Thiamine-phosphate synthase</fullName>
        <shortName evidence="9">TP synthase</shortName>
        <shortName evidence="9">TPS</shortName>
        <ecNumber evidence="9">2.5.1.3</ecNumber>
    </recommendedName>
    <alternativeName>
        <fullName evidence="9">Thiamine-phosphate pyrophosphorylase</fullName>
        <shortName evidence="9">TMP pyrophosphorylase</shortName>
        <shortName evidence="9">TMP-PPase</shortName>
    </alternativeName>
</protein>
<dbReference type="EC" id="2.5.1.3" evidence="9"/>
<evidence type="ECO:0000256" key="10">
    <source>
        <dbReference type="RuleBase" id="RU003826"/>
    </source>
</evidence>
<evidence type="ECO:0000313" key="13">
    <source>
        <dbReference type="EMBL" id="AHI29059.1"/>
    </source>
</evidence>
<evidence type="ECO:0000256" key="8">
    <source>
        <dbReference type="ARBA" id="ARBA00047883"/>
    </source>
</evidence>
<dbReference type="InterPro" id="IPR013785">
    <property type="entry name" value="Aldolase_TIM"/>
</dbReference>
<feature type="binding site" evidence="9">
    <location>
        <position position="94"/>
    </location>
    <ligand>
        <name>Mg(2+)</name>
        <dbReference type="ChEBI" id="CHEBI:18420"/>
    </ligand>
</feature>
<keyword evidence="5 9" id="KW-0784">Thiamine biosynthesis</keyword>
<dbReference type="PANTHER" id="PTHR20857:SF15">
    <property type="entry name" value="THIAMINE-PHOSPHATE SYNTHASE"/>
    <property type="match status" value="1"/>
</dbReference>
<evidence type="ECO:0000256" key="2">
    <source>
        <dbReference type="ARBA" id="ARBA00022679"/>
    </source>
</evidence>
<comment type="similarity">
    <text evidence="9 10">Belongs to the thiamine-phosphate synthase family.</text>
</comment>
<dbReference type="HOGENOM" id="CLU_018272_3_1_6"/>
<sequence>MGTMSNILQPGLYAITDSKLTPPESLIASVDAALRGGAVLIQYREKSAPMPDRLRQAQDLQAICSNAGVPLLINDDVELARRIGAAGVHLGQTDGSHRQAREVLGEDAIIGITCHADLELAQKACDAGASYLAFGRFYHSGTKPNAPAASPSVLTSARRFQRPLTAIGGITVDNGTPLILAGTDMLAVVGGVFGGSPADIEQRARAFTRLFQEHHPLFSISR</sequence>
<proteinExistence type="inferred from homology"/>
<dbReference type="InterPro" id="IPR034291">
    <property type="entry name" value="TMP_synthase"/>
</dbReference>
<comment type="cofactor">
    <cofactor evidence="9">
        <name>Mg(2+)</name>
        <dbReference type="ChEBI" id="CHEBI:18420"/>
    </cofactor>
    <text evidence="9">Binds 1 Mg(2+) ion per subunit.</text>
</comment>
<feature type="domain" description="Thiamine phosphate synthase/TenI" evidence="12">
    <location>
        <begin position="12"/>
        <end position="191"/>
    </location>
</feature>
<reference evidence="13 14" key="1">
    <citation type="journal article" date="2014" name="Genome Announc.">
        <title>Draft Genome Sequences of Marinobacter similis A3d10T and Marinobacter salarius R9SW1T.</title>
        <authorList>
            <person name="Ivanova E.P."/>
            <person name="Ng H.J."/>
            <person name="Webb H.K."/>
            <person name="Feng G."/>
            <person name="Oshima K."/>
            <person name="Hattori M."/>
            <person name="Ohkuma M."/>
            <person name="Sergeev A.F."/>
            <person name="Mikhailov V.V."/>
            <person name="Crawford R.J."/>
            <person name="Sawabe T."/>
        </authorList>
    </citation>
    <scope>NUCLEOTIDE SEQUENCE [LARGE SCALE GENOMIC DNA]</scope>
    <source>
        <strain evidence="13 14">A3d10</strain>
    </source>
</reference>
<dbReference type="GO" id="GO:0009228">
    <property type="term" value="P:thiamine biosynthetic process"/>
    <property type="evidence" value="ECO:0007669"/>
    <property type="project" value="UniProtKB-KW"/>
</dbReference>
<feature type="binding site" evidence="9">
    <location>
        <position position="75"/>
    </location>
    <ligand>
        <name>Mg(2+)</name>
        <dbReference type="ChEBI" id="CHEBI:18420"/>
    </ligand>
</feature>
<evidence type="ECO:0000256" key="6">
    <source>
        <dbReference type="ARBA" id="ARBA00047334"/>
    </source>
</evidence>
<dbReference type="CDD" id="cd00564">
    <property type="entry name" value="TMP_TenI"/>
    <property type="match status" value="1"/>
</dbReference>
<comment type="caution">
    <text evidence="9">Lacks conserved residue(s) required for the propagation of feature annotation.</text>
</comment>
<feature type="binding site" evidence="9">
    <location>
        <position position="113"/>
    </location>
    <ligand>
        <name>4-amino-2-methyl-5-(diphosphooxymethyl)pyrimidine</name>
        <dbReference type="ChEBI" id="CHEBI:57841"/>
    </ligand>
</feature>
<evidence type="ECO:0000256" key="7">
    <source>
        <dbReference type="ARBA" id="ARBA00047851"/>
    </source>
</evidence>
<dbReference type="KEGG" id="msx:AU14_11980"/>
<dbReference type="GO" id="GO:0000287">
    <property type="term" value="F:magnesium ion binding"/>
    <property type="evidence" value="ECO:0007669"/>
    <property type="project" value="UniProtKB-UniRule"/>
</dbReference>
<dbReference type="UniPathway" id="UPA00060">
    <property type="reaction ID" value="UER00141"/>
</dbReference>
<dbReference type="GO" id="GO:0005737">
    <property type="term" value="C:cytoplasm"/>
    <property type="evidence" value="ECO:0007669"/>
    <property type="project" value="TreeGrafter"/>
</dbReference>
<keyword evidence="3 9" id="KW-0479">Metal-binding</keyword>
<comment type="pathway">
    <text evidence="1 9 11">Cofactor biosynthesis; thiamine diphosphate biosynthesis; thiamine phosphate from 4-amino-2-methyl-5-diphosphomethylpyrimidine and 4-methyl-5-(2-phosphoethyl)-thiazole: step 1/1.</text>
</comment>
<evidence type="ECO:0000256" key="9">
    <source>
        <dbReference type="HAMAP-Rule" id="MF_00097"/>
    </source>
</evidence>
<dbReference type="InterPro" id="IPR036206">
    <property type="entry name" value="ThiamineP_synth_sf"/>
</dbReference>
<comment type="catalytic activity">
    <reaction evidence="8 9 10">
        <text>2-[(2R,5Z)-2-carboxy-4-methylthiazol-5(2H)-ylidene]ethyl phosphate + 4-amino-2-methyl-5-(diphosphooxymethyl)pyrimidine + 2 H(+) = thiamine phosphate + CO2 + diphosphate</text>
        <dbReference type="Rhea" id="RHEA:47844"/>
        <dbReference type="ChEBI" id="CHEBI:15378"/>
        <dbReference type="ChEBI" id="CHEBI:16526"/>
        <dbReference type="ChEBI" id="CHEBI:33019"/>
        <dbReference type="ChEBI" id="CHEBI:37575"/>
        <dbReference type="ChEBI" id="CHEBI:57841"/>
        <dbReference type="ChEBI" id="CHEBI:62899"/>
        <dbReference type="EC" id="2.5.1.3"/>
    </reaction>
</comment>
<keyword evidence="14" id="KW-1185">Reference proteome</keyword>
<comment type="catalytic activity">
    <reaction evidence="6 9 10">
        <text>4-methyl-5-(2-phosphooxyethyl)-thiazole + 4-amino-2-methyl-5-(diphosphooxymethyl)pyrimidine + H(+) = thiamine phosphate + diphosphate</text>
        <dbReference type="Rhea" id="RHEA:22328"/>
        <dbReference type="ChEBI" id="CHEBI:15378"/>
        <dbReference type="ChEBI" id="CHEBI:33019"/>
        <dbReference type="ChEBI" id="CHEBI:37575"/>
        <dbReference type="ChEBI" id="CHEBI:57841"/>
        <dbReference type="ChEBI" id="CHEBI:58296"/>
        <dbReference type="EC" id="2.5.1.3"/>
    </reaction>
</comment>
<feature type="binding site" evidence="9">
    <location>
        <begin position="140"/>
        <end position="142"/>
    </location>
    <ligand>
        <name>2-[(2R,5Z)-2-carboxy-4-methylthiazol-5(2H)-ylidene]ethyl phosphate</name>
        <dbReference type="ChEBI" id="CHEBI:62899"/>
    </ligand>
</feature>
<name>W5YJM5_9GAMM</name>
<dbReference type="SUPFAM" id="SSF51391">
    <property type="entry name" value="Thiamin phosphate synthase"/>
    <property type="match status" value="1"/>
</dbReference>
<dbReference type="AlphaFoldDB" id="W5YJM5"/>
<evidence type="ECO:0000256" key="5">
    <source>
        <dbReference type="ARBA" id="ARBA00022977"/>
    </source>
</evidence>
<dbReference type="PANTHER" id="PTHR20857">
    <property type="entry name" value="THIAMINE-PHOSPHATE PYROPHOSPHORYLASE"/>
    <property type="match status" value="1"/>
</dbReference>
<evidence type="ECO:0000256" key="4">
    <source>
        <dbReference type="ARBA" id="ARBA00022842"/>
    </source>
</evidence>
<gene>
    <name evidence="9" type="primary">thiE</name>
    <name evidence="13" type="ORF">AU14_11980</name>
</gene>
<keyword evidence="4 9" id="KW-0460">Magnesium</keyword>
<dbReference type="NCBIfam" id="TIGR00693">
    <property type="entry name" value="thiE"/>
    <property type="match status" value="1"/>
</dbReference>
<dbReference type="InterPro" id="IPR022998">
    <property type="entry name" value="ThiamineP_synth_TenI"/>
</dbReference>
<evidence type="ECO:0000256" key="3">
    <source>
        <dbReference type="ARBA" id="ARBA00022723"/>
    </source>
</evidence>
<dbReference type="Pfam" id="PF02581">
    <property type="entry name" value="TMP-TENI"/>
    <property type="match status" value="1"/>
</dbReference>
<evidence type="ECO:0000259" key="12">
    <source>
        <dbReference type="Pfam" id="PF02581"/>
    </source>
</evidence>
<dbReference type="HAMAP" id="MF_00097">
    <property type="entry name" value="TMP_synthase"/>
    <property type="match status" value="1"/>
</dbReference>
<dbReference type="EMBL" id="CP007151">
    <property type="protein sequence ID" value="AHI29059.1"/>
    <property type="molecule type" value="Genomic_DNA"/>
</dbReference>
<accession>W5YJM5</accession>
<feature type="binding site" evidence="9">
    <location>
        <position position="143"/>
    </location>
    <ligand>
        <name>4-amino-2-methyl-5-(diphosphooxymethyl)pyrimidine</name>
        <dbReference type="ChEBI" id="CHEBI:57841"/>
    </ligand>
</feature>
<evidence type="ECO:0000313" key="14">
    <source>
        <dbReference type="Proteomes" id="UP000061489"/>
    </source>
</evidence>
<dbReference type="GO" id="GO:0004789">
    <property type="term" value="F:thiamine-phosphate diphosphorylase activity"/>
    <property type="evidence" value="ECO:0007669"/>
    <property type="project" value="UniProtKB-UniRule"/>
</dbReference>
<keyword evidence="2 9" id="KW-0808">Transferase</keyword>
<organism evidence="13 14">
    <name type="scientific">Marinobacter similis</name>
    <dbReference type="NCBI Taxonomy" id="1420916"/>
    <lineage>
        <taxon>Bacteria</taxon>
        <taxon>Pseudomonadati</taxon>
        <taxon>Pseudomonadota</taxon>
        <taxon>Gammaproteobacteria</taxon>
        <taxon>Pseudomonadales</taxon>
        <taxon>Marinobacteraceae</taxon>
        <taxon>Marinobacter</taxon>
    </lineage>
</organism>
<dbReference type="Gene3D" id="3.20.20.70">
    <property type="entry name" value="Aldolase class I"/>
    <property type="match status" value="1"/>
</dbReference>